<proteinExistence type="predicted"/>
<dbReference type="EMBL" id="CAJVPS010001302">
    <property type="protein sequence ID" value="CAG8533058.1"/>
    <property type="molecule type" value="Genomic_DNA"/>
</dbReference>
<dbReference type="InterPro" id="IPR017850">
    <property type="entry name" value="Alkaline_phosphatase_core_sf"/>
</dbReference>
<reference evidence="1" key="1">
    <citation type="submission" date="2021-06" db="EMBL/GenBank/DDBJ databases">
        <authorList>
            <person name="Kallberg Y."/>
            <person name="Tangrot J."/>
            <person name="Rosling A."/>
        </authorList>
    </citation>
    <scope>NUCLEOTIDE SEQUENCE</scope>
    <source>
        <strain evidence="1">FL130A</strain>
    </source>
</reference>
<accession>A0A9N9ALW4</accession>
<gene>
    <name evidence="1" type="ORF">ALEPTO_LOCUS5033</name>
</gene>
<dbReference type="Pfam" id="PF01663">
    <property type="entry name" value="Phosphodiest"/>
    <property type="match status" value="1"/>
</dbReference>
<dbReference type="InterPro" id="IPR002591">
    <property type="entry name" value="Phosphodiest/P_Trfase"/>
</dbReference>
<evidence type="ECO:0000313" key="1">
    <source>
        <dbReference type="EMBL" id="CAG8533058.1"/>
    </source>
</evidence>
<dbReference type="Gene3D" id="3.40.720.10">
    <property type="entry name" value="Alkaline Phosphatase, subunit A"/>
    <property type="match status" value="1"/>
</dbReference>
<dbReference type="PANTHER" id="PTHR10151">
    <property type="entry name" value="ECTONUCLEOTIDE PYROPHOSPHATASE/PHOSPHODIESTERASE"/>
    <property type="match status" value="1"/>
</dbReference>
<sequence>MHTHTGKHGDLPYKRVILLALDGLGLYAKKLRDAGELSTFKKFWENGTNSFQARAQLPSNSAENWGSILHGVVPKKHGLTNDIVNSGRAYDETNGFESVFKILEKKFGKEQQVKLASFAAWAPVNTGIIELSVPMYRYAPDTNESKPIQWWLWFKHRCLNNSTYDGYVVKNACDYIKKENSDVKLLSIHLVDVDETGHGHGWGGKYYNKQLRKMDARINQILKAIDEAGWTEDSLVIMTTDHGGINKGHGGESKEEVSVFLSVLGSNIQKNGIIEGNVTNMDTAAIILKALGVEAPEWFDAKLPNGIF</sequence>
<dbReference type="GO" id="GO:0016787">
    <property type="term" value="F:hydrolase activity"/>
    <property type="evidence" value="ECO:0007669"/>
    <property type="project" value="UniProtKB-ARBA"/>
</dbReference>
<keyword evidence="2" id="KW-1185">Reference proteome</keyword>
<evidence type="ECO:0000313" key="2">
    <source>
        <dbReference type="Proteomes" id="UP000789508"/>
    </source>
</evidence>
<comment type="caution">
    <text evidence="1">The sequence shown here is derived from an EMBL/GenBank/DDBJ whole genome shotgun (WGS) entry which is preliminary data.</text>
</comment>
<dbReference type="PANTHER" id="PTHR10151:SF120">
    <property type="entry name" value="BIS(5'-ADENOSYL)-TRIPHOSPHATASE"/>
    <property type="match status" value="1"/>
</dbReference>
<protein>
    <submittedName>
        <fullName evidence="1">11964_t:CDS:1</fullName>
    </submittedName>
</protein>
<dbReference type="AlphaFoldDB" id="A0A9N9ALW4"/>
<organism evidence="1 2">
    <name type="scientific">Ambispora leptoticha</name>
    <dbReference type="NCBI Taxonomy" id="144679"/>
    <lineage>
        <taxon>Eukaryota</taxon>
        <taxon>Fungi</taxon>
        <taxon>Fungi incertae sedis</taxon>
        <taxon>Mucoromycota</taxon>
        <taxon>Glomeromycotina</taxon>
        <taxon>Glomeromycetes</taxon>
        <taxon>Archaeosporales</taxon>
        <taxon>Ambisporaceae</taxon>
        <taxon>Ambispora</taxon>
    </lineage>
</organism>
<dbReference type="SUPFAM" id="SSF53649">
    <property type="entry name" value="Alkaline phosphatase-like"/>
    <property type="match status" value="1"/>
</dbReference>
<dbReference type="OrthoDB" id="4062651at2759"/>
<name>A0A9N9ALW4_9GLOM</name>
<dbReference type="Proteomes" id="UP000789508">
    <property type="component" value="Unassembled WGS sequence"/>
</dbReference>